<organism evidence="1 2">
    <name type="scientific">Schistosoma mattheei</name>
    <dbReference type="NCBI Taxonomy" id="31246"/>
    <lineage>
        <taxon>Eukaryota</taxon>
        <taxon>Metazoa</taxon>
        <taxon>Spiralia</taxon>
        <taxon>Lophotrochozoa</taxon>
        <taxon>Platyhelminthes</taxon>
        <taxon>Trematoda</taxon>
        <taxon>Digenea</taxon>
        <taxon>Strigeidida</taxon>
        <taxon>Schistosomatoidea</taxon>
        <taxon>Schistosomatidae</taxon>
        <taxon>Schistosoma</taxon>
    </lineage>
</organism>
<dbReference type="EMBL" id="UZAL01029725">
    <property type="protein sequence ID" value="VDP50013.1"/>
    <property type="molecule type" value="Genomic_DNA"/>
</dbReference>
<gene>
    <name evidence="1" type="ORF">SMTD_LOCUS9467</name>
</gene>
<evidence type="ECO:0000313" key="2">
    <source>
        <dbReference type="Proteomes" id="UP000269396"/>
    </source>
</evidence>
<dbReference type="Proteomes" id="UP000269396">
    <property type="component" value="Unassembled WGS sequence"/>
</dbReference>
<sequence>MYDFDADALTVAPRVKNNTKGGIISDDARCRIKFPATLDNTVKRSNACNKRRR</sequence>
<keyword evidence="2" id="KW-1185">Reference proteome</keyword>
<name>A0A3P8HVF9_9TREM</name>
<proteinExistence type="predicted"/>
<accession>A0A3P8HVF9</accession>
<dbReference type="AlphaFoldDB" id="A0A3P8HVF9"/>
<reference evidence="1 2" key="1">
    <citation type="submission" date="2018-11" db="EMBL/GenBank/DDBJ databases">
        <authorList>
            <consortium name="Pathogen Informatics"/>
        </authorList>
    </citation>
    <scope>NUCLEOTIDE SEQUENCE [LARGE SCALE GENOMIC DNA]</scope>
    <source>
        <strain>Denwood</strain>
        <strain evidence="2">Zambia</strain>
    </source>
</reference>
<protein>
    <submittedName>
        <fullName evidence="1">Uncharacterized protein</fullName>
    </submittedName>
</protein>
<evidence type="ECO:0000313" key="1">
    <source>
        <dbReference type="EMBL" id="VDP50013.1"/>
    </source>
</evidence>